<keyword evidence="8 12" id="KW-0798">TonB box</keyword>
<dbReference type="Proteomes" id="UP000536441">
    <property type="component" value="Unassembled WGS sequence"/>
</dbReference>
<evidence type="ECO:0000256" key="11">
    <source>
        <dbReference type="PROSITE-ProRule" id="PRU01360"/>
    </source>
</evidence>
<dbReference type="PROSITE" id="PS52016">
    <property type="entry name" value="TONB_DEPENDENT_REC_3"/>
    <property type="match status" value="1"/>
</dbReference>
<evidence type="ECO:0000313" key="16">
    <source>
        <dbReference type="EMBL" id="NUU46223.1"/>
    </source>
</evidence>
<dbReference type="Pfam" id="PF00593">
    <property type="entry name" value="TonB_dep_Rec_b-barrel"/>
    <property type="match status" value="1"/>
</dbReference>
<feature type="signal peptide" evidence="13">
    <location>
        <begin position="1"/>
        <end position="20"/>
    </location>
</feature>
<keyword evidence="4" id="KW-0410">Iron transport</keyword>
<dbReference type="InterPro" id="IPR036942">
    <property type="entry name" value="Beta-barrel_TonB_sf"/>
</dbReference>
<keyword evidence="6" id="KW-0408">Iron</keyword>
<evidence type="ECO:0000259" key="15">
    <source>
        <dbReference type="Pfam" id="PF07715"/>
    </source>
</evidence>
<keyword evidence="10 11" id="KW-0998">Cell outer membrane</keyword>
<keyword evidence="5 11" id="KW-0812">Transmembrane</keyword>
<accession>A0A7Y6EFX5</accession>
<evidence type="ECO:0000256" key="12">
    <source>
        <dbReference type="RuleBase" id="RU003357"/>
    </source>
</evidence>
<evidence type="ECO:0000256" key="10">
    <source>
        <dbReference type="ARBA" id="ARBA00023237"/>
    </source>
</evidence>
<protein>
    <submittedName>
        <fullName evidence="16">TonB-dependent receptor</fullName>
    </submittedName>
</protein>
<keyword evidence="7" id="KW-0406">Ion transport</keyword>
<feature type="domain" description="TonB-dependent receptor plug" evidence="15">
    <location>
        <begin position="50"/>
        <end position="157"/>
    </location>
</feature>
<dbReference type="PANTHER" id="PTHR32552:SF81">
    <property type="entry name" value="TONB-DEPENDENT OUTER MEMBRANE RECEPTOR"/>
    <property type="match status" value="1"/>
</dbReference>
<dbReference type="InterPro" id="IPR039426">
    <property type="entry name" value="TonB-dep_rcpt-like"/>
</dbReference>
<sequence length="761" mass="82833">MWVRATLAVLLSSVAAPCLAQSMALQAKDAGSAETGNDIVVMGEKADRTLRNTPASVAVTTAQTITDQNLIDVYDVLQRTANVSIGANRTSFTIRGIDAFNVSGAGDGALASVYVDGAVLPRAALNTGPLDLYDISQVEIFRGPQSTVQGRNALAGAVVIRTTDPSYEWSGKARLMLTGPDGQRRAAAALGGPILGDQIAFRVAGEIARSDGLLYNTTLHRDADPRQSETVRGKLLVTPDALPGLRIIATYMHDRHVRGAYSFEFDPPYARTDRIVTEDVATDTRTLSDIATLEAHYTLGGGFDLSSVTNYSNVRALYIADPDRNPTPGQLSRTSDPAKTVQQELRLGIDLSWVQGLIGAYYLREDNRDYRFEATQNMVLTRLGVDRQLLALGLSQPLVNTVLGLYGGVVPIKNLLTQPRLTRNLAGFTDLTFPLTTRLKLRAGLRYDNERQQRGASQAVALNGTLPDPARLPVPALAPVVTQLNALLLATAAGATSVEPIRTITYDAWLPKLGLTWDVTPNASLSATAQRGYRAGGAGINQQRGQAFTYSPEYTWNYEVALRSDWFDRKLSFNANAYYIDWRDQQVSVQLTPGSVFDTQVVNAGKSRLYGIEAELRGRPTRTLELYAGVGHSRTKFLDFTVPLGTAKWSATGNEFANAPHWTASAGGTWRSSGGLFANVNATYRDALFQSTIDQAVRDIRPITLVNAKLGWQGRHFGAFLLATNIFDRQQPTSFFNDFDGRVRGTMSDPRILGLSFEGRF</sequence>
<dbReference type="Gene3D" id="2.40.170.20">
    <property type="entry name" value="TonB-dependent receptor, beta-barrel domain"/>
    <property type="match status" value="1"/>
</dbReference>
<evidence type="ECO:0000256" key="2">
    <source>
        <dbReference type="ARBA" id="ARBA00022448"/>
    </source>
</evidence>
<evidence type="ECO:0000256" key="6">
    <source>
        <dbReference type="ARBA" id="ARBA00023004"/>
    </source>
</evidence>
<keyword evidence="2 11" id="KW-0813">Transport</keyword>
<keyword evidence="13" id="KW-0732">Signal</keyword>
<feature type="chain" id="PRO_5030888562" evidence="13">
    <location>
        <begin position="21"/>
        <end position="761"/>
    </location>
</feature>
<dbReference type="AlphaFoldDB" id="A0A7Y6EFX5"/>
<evidence type="ECO:0000256" key="1">
    <source>
        <dbReference type="ARBA" id="ARBA00004571"/>
    </source>
</evidence>
<evidence type="ECO:0000256" key="4">
    <source>
        <dbReference type="ARBA" id="ARBA00022496"/>
    </source>
</evidence>
<dbReference type="InterPro" id="IPR012910">
    <property type="entry name" value="Plug_dom"/>
</dbReference>
<dbReference type="PANTHER" id="PTHR32552">
    <property type="entry name" value="FERRICHROME IRON RECEPTOR-RELATED"/>
    <property type="match status" value="1"/>
</dbReference>
<evidence type="ECO:0000313" key="17">
    <source>
        <dbReference type="Proteomes" id="UP000536441"/>
    </source>
</evidence>
<comment type="caution">
    <text evidence="16">The sequence shown here is derived from an EMBL/GenBank/DDBJ whole genome shotgun (WGS) entry which is preliminary data.</text>
</comment>
<keyword evidence="17" id="KW-1185">Reference proteome</keyword>
<keyword evidence="3 11" id="KW-1134">Transmembrane beta strand</keyword>
<evidence type="ECO:0000256" key="9">
    <source>
        <dbReference type="ARBA" id="ARBA00023136"/>
    </source>
</evidence>
<evidence type="ECO:0000256" key="3">
    <source>
        <dbReference type="ARBA" id="ARBA00022452"/>
    </source>
</evidence>
<dbReference type="GO" id="GO:0006826">
    <property type="term" value="P:iron ion transport"/>
    <property type="evidence" value="ECO:0007669"/>
    <property type="project" value="UniProtKB-KW"/>
</dbReference>
<evidence type="ECO:0000259" key="14">
    <source>
        <dbReference type="Pfam" id="PF00593"/>
    </source>
</evidence>
<evidence type="ECO:0000256" key="8">
    <source>
        <dbReference type="ARBA" id="ARBA00023077"/>
    </source>
</evidence>
<name>A0A7Y6EFX5_9SPHN</name>
<keyword evidence="9 11" id="KW-0472">Membrane</keyword>
<dbReference type="GO" id="GO:0009279">
    <property type="term" value="C:cell outer membrane"/>
    <property type="evidence" value="ECO:0007669"/>
    <property type="project" value="UniProtKB-SubCell"/>
</dbReference>
<gene>
    <name evidence="16" type="ORF">HP438_04445</name>
</gene>
<evidence type="ECO:0000256" key="13">
    <source>
        <dbReference type="SAM" id="SignalP"/>
    </source>
</evidence>
<dbReference type="RefSeq" id="WP_175310991.1">
    <property type="nucleotide sequence ID" value="NZ_CBCRYR010000009.1"/>
</dbReference>
<organism evidence="16 17">
    <name type="scientific">Sphingomonas zeae</name>
    <dbReference type="NCBI Taxonomy" id="1646122"/>
    <lineage>
        <taxon>Bacteria</taxon>
        <taxon>Pseudomonadati</taxon>
        <taxon>Pseudomonadota</taxon>
        <taxon>Alphaproteobacteria</taxon>
        <taxon>Sphingomonadales</taxon>
        <taxon>Sphingomonadaceae</taxon>
        <taxon>Sphingomonas</taxon>
    </lineage>
</organism>
<dbReference type="SUPFAM" id="SSF56935">
    <property type="entry name" value="Porins"/>
    <property type="match status" value="1"/>
</dbReference>
<dbReference type="EMBL" id="JABMCH010000054">
    <property type="protein sequence ID" value="NUU46223.1"/>
    <property type="molecule type" value="Genomic_DNA"/>
</dbReference>
<dbReference type="Pfam" id="PF07715">
    <property type="entry name" value="Plug"/>
    <property type="match status" value="1"/>
</dbReference>
<feature type="domain" description="TonB-dependent receptor-like beta-barrel" evidence="14">
    <location>
        <begin position="264"/>
        <end position="717"/>
    </location>
</feature>
<comment type="subcellular location">
    <subcellularLocation>
        <location evidence="1 11">Cell outer membrane</location>
        <topology evidence="1 11">Multi-pass membrane protein</topology>
    </subcellularLocation>
</comment>
<keyword evidence="16" id="KW-0675">Receptor</keyword>
<evidence type="ECO:0000256" key="5">
    <source>
        <dbReference type="ARBA" id="ARBA00022692"/>
    </source>
</evidence>
<dbReference type="InterPro" id="IPR000531">
    <property type="entry name" value="Beta-barrel_TonB"/>
</dbReference>
<reference evidence="16 17" key="1">
    <citation type="submission" date="2020-05" db="EMBL/GenBank/DDBJ databases">
        <title>Genome Sequencing of Type Strains.</title>
        <authorList>
            <person name="Lemaire J.F."/>
            <person name="Inderbitzin P."/>
            <person name="Gregorio O.A."/>
            <person name="Collins S.B."/>
            <person name="Wespe N."/>
            <person name="Knight-Connoni V."/>
        </authorList>
    </citation>
    <scope>NUCLEOTIDE SEQUENCE [LARGE SCALE GENOMIC DNA]</scope>
    <source>
        <strain evidence="16 17">DSM 100049</strain>
    </source>
</reference>
<comment type="similarity">
    <text evidence="11 12">Belongs to the TonB-dependent receptor family.</text>
</comment>
<evidence type="ECO:0000256" key="7">
    <source>
        <dbReference type="ARBA" id="ARBA00023065"/>
    </source>
</evidence>
<proteinExistence type="inferred from homology"/>